<reference evidence="1 2" key="1">
    <citation type="submission" date="2019-12" db="EMBL/GenBank/DDBJ databases">
        <title>Spirosoma sp. HMF4905 genome sequencing and assembly.</title>
        <authorList>
            <person name="Kang H."/>
            <person name="Cha I."/>
            <person name="Kim H."/>
            <person name="Joh K."/>
        </authorList>
    </citation>
    <scope>NUCLEOTIDE SEQUENCE [LARGE SCALE GENOMIC DNA]</scope>
    <source>
        <strain evidence="1 2">HMF4905</strain>
    </source>
</reference>
<organism evidence="1 2">
    <name type="scientific">Spirosoma arboris</name>
    <dbReference type="NCBI Taxonomy" id="2682092"/>
    <lineage>
        <taxon>Bacteria</taxon>
        <taxon>Pseudomonadati</taxon>
        <taxon>Bacteroidota</taxon>
        <taxon>Cytophagia</taxon>
        <taxon>Cytophagales</taxon>
        <taxon>Cytophagaceae</taxon>
        <taxon>Spirosoma</taxon>
    </lineage>
</organism>
<evidence type="ECO:0000313" key="2">
    <source>
        <dbReference type="Proteomes" id="UP000436006"/>
    </source>
</evidence>
<protein>
    <submittedName>
        <fullName evidence="1">Uncharacterized protein</fullName>
    </submittedName>
</protein>
<sequence>MNSISRRVYEELVQQLGQLRIRGNRHKVALFAPLTIDPSISIDHQLTVVDTEQSRFAFNLMFERNNPESEWRLVTPLKFTE</sequence>
<dbReference type="EMBL" id="WPIN01000025">
    <property type="protein sequence ID" value="MVM35664.1"/>
    <property type="molecule type" value="Genomic_DNA"/>
</dbReference>
<keyword evidence="2" id="KW-1185">Reference proteome</keyword>
<dbReference type="Proteomes" id="UP000436006">
    <property type="component" value="Unassembled WGS sequence"/>
</dbReference>
<name>A0A7K1SPC2_9BACT</name>
<accession>A0A7K1SPC2</accession>
<dbReference type="AlphaFoldDB" id="A0A7K1SPC2"/>
<proteinExistence type="predicted"/>
<comment type="caution">
    <text evidence="1">The sequence shown here is derived from an EMBL/GenBank/DDBJ whole genome shotgun (WGS) entry which is preliminary data.</text>
</comment>
<gene>
    <name evidence="1" type="ORF">GO755_36955</name>
</gene>
<dbReference type="RefSeq" id="WP_157590467.1">
    <property type="nucleotide sequence ID" value="NZ_WPIN01000025.1"/>
</dbReference>
<evidence type="ECO:0000313" key="1">
    <source>
        <dbReference type="EMBL" id="MVM35664.1"/>
    </source>
</evidence>